<name>A0A2T0W3W9_9RHOB</name>
<protein>
    <recommendedName>
        <fullName evidence="4">Muramidase (Phage lysozyme)</fullName>
    </recommendedName>
</protein>
<organism evidence="2 3">
    <name type="scientific">Yoonia maritima</name>
    <dbReference type="NCBI Taxonomy" id="1435347"/>
    <lineage>
        <taxon>Bacteria</taxon>
        <taxon>Pseudomonadati</taxon>
        <taxon>Pseudomonadota</taxon>
        <taxon>Alphaproteobacteria</taxon>
        <taxon>Rhodobacterales</taxon>
        <taxon>Paracoccaceae</taxon>
        <taxon>Yoonia</taxon>
    </lineage>
</organism>
<keyword evidence="3" id="KW-1185">Reference proteome</keyword>
<dbReference type="SUPFAM" id="SSF53955">
    <property type="entry name" value="Lysozyme-like"/>
    <property type="match status" value="1"/>
</dbReference>
<dbReference type="RefSeq" id="WP_106353456.1">
    <property type="nucleotide sequence ID" value="NZ_PVTP01000001.1"/>
</dbReference>
<dbReference type="Proteomes" id="UP000238007">
    <property type="component" value="Unassembled WGS sequence"/>
</dbReference>
<keyword evidence="1" id="KW-0732">Signal</keyword>
<accession>A0A2T0W3W9</accession>
<feature type="signal peptide" evidence="1">
    <location>
        <begin position="1"/>
        <end position="22"/>
    </location>
</feature>
<dbReference type="Gene3D" id="1.10.530.10">
    <property type="match status" value="1"/>
</dbReference>
<evidence type="ECO:0008006" key="4">
    <source>
        <dbReference type="Google" id="ProtNLM"/>
    </source>
</evidence>
<sequence length="243" mass="26883">MTGIKRHIFISLCALLASPAAAQDIDLSGFYSISSSHEWDTISTAQFWKAAQTTGGLNQWVASQRQSHSRLQFQANGSSISRLLSLIAVAEADSRGYDTIHHGATRLPSDLPTNMTVGQVLAWVEATPRQPHAIGRYQFIPSTLRDLMRRGGYSHNMRFSPALQDNLADILLKDAGYDAFTEGRIGRTRFMNNLAKVWAGLPTSTGRSAYDGYAGNRATITWATFDREMASIFRQPTAPQLRF</sequence>
<proteinExistence type="predicted"/>
<dbReference type="AlphaFoldDB" id="A0A2T0W3W9"/>
<reference evidence="2 3" key="1">
    <citation type="submission" date="2018-03" db="EMBL/GenBank/DDBJ databases">
        <title>Genomic Encyclopedia of Archaeal and Bacterial Type Strains, Phase II (KMG-II): from individual species to whole genera.</title>
        <authorList>
            <person name="Goeker M."/>
        </authorList>
    </citation>
    <scope>NUCLEOTIDE SEQUENCE [LARGE SCALE GENOMIC DNA]</scope>
    <source>
        <strain evidence="2 3">DSM 101533</strain>
    </source>
</reference>
<dbReference type="OrthoDB" id="7851400at2"/>
<dbReference type="InterPro" id="IPR023346">
    <property type="entry name" value="Lysozyme-like_dom_sf"/>
</dbReference>
<feature type="chain" id="PRO_5015768184" description="Muramidase (Phage lysozyme)" evidence="1">
    <location>
        <begin position="23"/>
        <end position="243"/>
    </location>
</feature>
<evidence type="ECO:0000313" key="2">
    <source>
        <dbReference type="EMBL" id="PRY80157.1"/>
    </source>
</evidence>
<evidence type="ECO:0000256" key="1">
    <source>
        <dbReference type="SAM" id="SignalP"/>
    </source>
</evidence>
<dbReference type="EMBL" id="PVTP01000001">
    <property type="protein sequence ID" value="PRY80157.1"/>
    <property type="molecule type" value="Genomic_DNA"/>
</dbReference>
<gene>
    <name evidence="2" type="ORF">CLV80_1017</name>
</gene>
<evidence type="ECO:0000313" key="3">
    <source>
        <dbReference type="Proteomes" id="UP000238007"/>
    </source>
</evidence>
<comment type="caution">
    <text evidence="2">The sequence shown here is derived from an EMBL/GenBank/DDBJ whole genome shotgun (WGS) entry which is preliminary data.</text>
</comment>